<organism evidence="4 5">
    <name type="scientific">Rossellomorea oryzaecorticis</name>
    <dbReference type="NCBI Taxonomy" id="1396505"/>
    <lineage>
        <taxon>Bacteria</taxon>
        <taxon>Bacillati</taxon>
        <taxon>Bacillota</taxon>
        <taxon>Bacilli</taxon>
        <taxon>Bacillales</taxon>
        <taxon>Bacillaceae</taxon>
        <taxon>Rossellomorea</taxon>
    </lineage>
</organism>
<evidence type="ECO:0000259" key="3">
    <source>
        <dbReference type="PROSITE" id="PS50206"/>
    </source>
</evidence>
<keyword evidence="5" id="KW-1185">Reference proteome</keyword>
<dbReference type="InterPro" id="IPR045078">
    <property type="entry name" value="TST/MPST-like"/>
</dbReference>
<dbReference type="PROSITE" id="PS00380">
    <property type="entry name" value="RHODANESE_1"/>
    <property type="match status" value="1"/>
</dbReference>
<dbReference type="CDD" id="cd01448">
    <property type="entry name" value="TST_Repeat_1"/>
    <property type="match status" value="1"/>
</dbReference>
<dbReference type="PANTHER" id="PTHR11364">
    <property type="entry name" value="THIOSULFATE SULFERTANSFERASE"/>
    <property type="match status" value="1"/>
</dbReference>
<feature type="domain" description="Rhodanese" evidence="3">
    <location>
        <begin position="171"/>
        <end position="274"/>
    </location>
</feature>
<evidence type="ECO:0000313" key="4">
    <source>
        <dbReference type="EMBL" id="MFL8937046.1"/>
    </source>
</evidence>
<dbReference type="PANTHER" id="PTHR11364:SF27">
    <property type="entry name" value="SULFURTRANSFERASE"/>
    <property type="match status" value="1"/>
</dbReference>
<dbReference type="PROSITE" id="PS50206">
    <property type="entry name" value="RHODANESE_3"/>
    <property type="match status" value="2"/>
</dbReference>
<evidence type="ECO:0000313" key="5">
    <source>
        <dbReference type="Proteomes" id="UP001628668"/>
    </source>
</evidence>
<sequence length="280" mass="31637">MMMNVRSVDWLKEHLPDRKVRVIDCSFSLGDSSAGKTTYLKGHIPGAVYFDLEKDLSGHVKEHGGRHPLPNMKNFLRKIENAGIDNDTVIVAYDQEEGAFASRCWWMFRYIGHEEIFVLNGGYKAWKEEGCESETSVPDYETKSYTPSFNEEMLASLEEVKGISNREIPGILLDSRSEERYLGKEEPIDRIPGHIPGAVNIPWTEGVKKGHFLEEANDRRFAKLDRNTPIVVYCGSGVTATPNVLALLEAGFSDVKLYAGSYSDWVSYDHHKVETNRTSL</sequence>
<dbReference type="SUPFAM" id="SSF52821">
    <property type="entry name" value="Rhodanese/Cell cycle control phosphatase"/>
    <property type="match status" value="2"/>
</dbReference>
<keyword evidence="1 4" id="KW-0808">Transferase</keyword>
<gene>
    <name evidence="4" type="ORF">ACKA06_09625</name>
</gene>
<dbReference type="InterPro" id="IPR001307">
    <property type="entry name" value="Thiosulphate_STrfase_CS"/>
</dbReference>
<dbReference type="Gene3D" id="3.40.250.10">
    <property type="entry name" value="Rhodanese-like domain"/>
    <property type="match status" value="2"/>
</dbReference>
<dbReference type="EMBL" id="JBJOSA010000006">
    <property type="protein sequence ID" value="MFL8937046.1"/>
    <property type="molecule type" value="Genomic_DNA"/>
</dbReference>
<evidence type="ECO:0000256" key="1">
    <source>
        <dbReference type="ARBA" id="ARBA00022679"/>
    </source>
</evidence>
<dbReference type="GO" id="GO:0016740">
    <property type="term" value="F:transferase activity"/>
    <property type="evidence" value="ECO:0007669"/>
    <property type="project" value="UniProtKB-KW"/>
</dbReference>
<keyword evidence="2" id="KW-0677">Repeat</keyword>
<dbReference type="Pfam" id="PF00581">
    <property type="entry name" value="Rhodanese"/>
    <property type="match status" value="2"/>
</dbReference>
<evidence type="ECO:0000256" key="2">
    <source>
        <dbReference type="ARBA" id="ARBA00022737"/>
    </source>
</evidence>
<dbReference type="RefSeq" id="WP_411159491.1">
    <property type="nucleotide sequence ID" value="NZ_JBJOSA010000006.1"/>
</dbReference>
<proteinExistence type="predicted"/>
<accession>A0ABW8VPV1</accession>
<dbReference type="EC" id="2.8.1.-" evidence="4"/>
<dbReference type="Proteomes" id="UP001628668">
    <property type="component" value="Unassembled WGS sequence"/>
</dbReference>
<dbReference type="InterPro" id="IPR036873">
    <property type="entry name" value="Rhodanese-like_dom_sf"/>
</dbReference>
<comment type="caution">
    <text evidence="4">The sequence shown here is derived from an EMBL/GenBank/DDBJ whole genome shotgun (WGS) entry which is preliminary data.</text>
</comment>
<name>A0ABW8VPV1_9BACI</name>
<dbReference type="InterPro" id="IPR001763">
    <property type="entry name" value="Rhodanese-like_dom"/>
</dbReference>
<dbReference type="SMART" id="SM00450">
    <property type="entry name" value="RHOD"/>
    <property type="match status" value="2"/>
</dbReference>
<reference evidence="4 5" key="1">
    <citation type="submission" date="2024-12" db="EMBL/GenBank/DDBJ databases">
        <authorList>
            <person name="Li X."/>
            <person name="Zhang D."/>
        </authorList>
    </citation>
    <scope>NUCLEOTIDE SEQUENCE [LARGE SCALE GENOMIC DNA]</scope>
    <source>
        <strain evidence="4 5">JCM19602</strain>
    </source>
</reference>
<dbReference type="CDD" id="cd01449">
    <property type="entry name" value="TST_Repeat_2"/>
    <property type="match status" value="1"/>
</dbReference>
<feature type="domain" description="Rhodanese" evidence="3">
    <location>
        <begin position="16"/>
        <end position="135"/>
    </location>
</feature>
<protein>
    <submittedName>
        <fullName evidence="4">Sulfurtransferase</fullName>
        <ecNumber evidence="4">2.8.1.-</ecNumber>
    </submittedName>
</protein>